<feature type="transmembrane region" description="Helical" evidence="8">
    <location>
        <begin position="361"/>
        <end position="380"/>
    </location>
</feature>
<keyword evidence="3 8" id="KW-0813">Transport</keyword>
<dbReference type="GO" id="GO:0097272">
    <property type="term" value="P:ammonium homeostasis"/>
    <property type="evidence" value="ECO:0007669"/>
    <property type="project" value="TreeGrafter"/>
</dbReference>
<evidence type="ECO:0000313" key="10">
    <source>
        <dbReference type="EMBL" id="SHI51141.1"/>
    </source>
</evidence>
<dbReference type="Gene3D" id="1.10.3430.10">
    <property type="entry name" value="Ammonium transporter AmtB like domains"/>
    <property type="match status" value="1"/>
</dbReference>
<comment type="subcellular location">
    <subcellularLocation>
        <location evidence="8">Cell membrane</location>
        <topology evidence="8">Multi-pass membrane protein</topology>
    </subcellularLocation>
    <subcellularLocation>
        <location evidence="1">Membrane</location>
        <topology evidence="1">Multi-pass membrane protein</topology>
    </subcellularLocation>
</comment>
<dbReference type="InterPro" id="IPR024041">
    <property type="entry name" value="NH4_transpt_AmtB-like_dom"/>
</dbReference>
<feature type="transmembrane region" description="Helical" evidence="8">
    <location>
        <begin position="165"/>
        <end position="182"/>
    </location>
</feature>
<dbReference type="GO" id="GO:0005886">
    <property type="term" value="C:plasma membrane"/>
    <property type="evidence" value="ECO:0007669"/>
    <property type="project" value="UniProtKB-SubCell"/>
</dbReference>
<dbReference type="GO" id="GO:0008519">
    <property type="term" value="F:ammonium channel activity"/>
    <property type="evidence" value="ECO:0007669"/>
    <property type="project" value="InterPro"/>
</dbReference>
<feature type="transmembrane region" description="Helical" evidence="8">
    <location>
        <begin position="392"/>
        <end position="412"/>
    </location>
</feature>
<dbReference type="SUPFAM" id="SSF111352">
    <property type="entry name" value="Ammonium transporter"/>
    <property type="match status" value="1"/>
</dbReference>
<evidence type="ECO:0000256" key="4">
    <source>
        <dbReference type="ARBA" id="ARBA00022692"/>
    </source>
</evidence>
<dbReference type="EMBL" id="FQZQ01000001">
    <property type="protein sequence ID" value="SHI51141.1"/>
    <property type="molecule type" value="Genomic_DNA"/>
</dbReference>
<gene>
    <name evidence="10" type="ORF">SAMN05444000_101301</name>
</gene>
<keyword evidence="4 8" id="KW-0812">Transmembrane</keyword>
<feature type="transmembrane region" description="Helical" evidence="8">
    <location>
        <begin position="80"/>
        <end position="99"/>
    </location>
</feature>
<dbReference type="RefSeq" id="WP_073248641.1">
    <property type="nucleotide sequence ID" value="NZ_FQZQ01000001.1"/>
</dbReference>
<dbReference type="PANTHER" id="PTHR11730">
    <property type="entry name" value="AMMONIUM TRANSPORTER"/>
    <property type="match status" value="1"/>
</dbReference>
<dbReference type="InterPro" id="IPR001905">
    <property type="entry name" value="Ammonium_transpt"/>
</dbReference>
<dbReference type="PANTHER" id="PTHR11730:SF62">
    <property type="entry name" value="AMMONIUM TRANSPORTER SLL1017-RELATED"/>
    <property type="match status" value="1"/>
</dbReference>
<dbReference type="STRING" id="1470563.SAMN05444000_101301"/>
<keyword evidence="11" id="KW-1185">Reference proteome</keyword>
<dbReference type="PROSITE" id="PS01219">
    <property type="entry name" value="AMMONIUM_TRANSP"/>
    <property type="match status" value="1"/>
</dbReference>
<feature type="transmembrane region" description="Helical" evidence="8">
    <location>
        <begin position="38"/>
        <end position="59"/>
    </location>
</feature>
<dbReference type="InterPro" id="IPR018047">
    <property type="entry name" value="Ammonium_transpt_CS"/>
</dbReference>
<organism evidence="10 11">
    <name type="scientific">Shimia gijangensis</name>
    <dbReference type="NCBI Taxonomy" id="1470563"/>
    <lineage>
        <taxon>Bacteria</taxon>
        <taxon>Pseudomonadati</taxon>
        <taxon>Pseudomonadota</taxon>
        <taxon>Alphaproteobacteria</taxon>
        <taxon>Rhodobacterales</taxon>
        <taxon>Roseobacteraceae</taxon>
    </lineage>
</organism>
<evidence type="ECO:0000256" key="1">
    <source>
        <dbReference type="ARBA" id="ARBA00004141"/>
    </source>
</evidence>
<keyword evidence="5 8" id="KW-1133">Transmembrane helix</keyword>
<feature type="transmembrane region" description="Helical" evidence="8">
    <location>
        <begin position="243"/>
        <end position="260"/>
    </location>
</feature>
<dbReference type="OrthoDB" id="9814202at2"/>
<feature type="transmembrane region" description="Helical" evidence="8">
    <location>
        <begin position="141"/>
        <end position="160"/>
    </location>
</feature>
<evidence type="ECO:0000256" key="5">
    <source>
        <dbReference type="ARBA" id="ARBA00022989"/>
    </source>
</evidence>
<proteinExistence type="inferred from homology"/>
<evidence type="ECO:0000256" key="7">
    <source>
        <dbReference type="ARBA" id="ARBA00023177"/>
    </source>
</evidence>
<feature type="domain" description="Ammonium transporter AmtB-like" evidence="9">
    <location>
        <begin position="44"/>
        <end position="439"/>
    </location>
</feature>
<dbReference type="NCBIfam" id="TIGR00836">
    <property type="entry name" value="amt"/>
    <property type="match status" value="1"/>
</dbReference>
<dbReference type="AlphaFoldDB" id="A0A1M6BR16"/>
<dbReference type="InterPro" id="IPR019879">
    <property type="entry name" value="Ammonium_transptr_marine"/>
</dbReference>
<evidence type="ECO:0000256" key="3">
    <source>
        <dbReference type="ARBA" id="ARBA00022448"/>
    </source>
</evidence>
<evidence type="ECO:0000256" key="8">
    <source>
        <dbReference type="RuleBase" id="RU362002"/>
    </source>
</evidence>
<evidence type="ECO:0000313" key="11">
    <source>
        <dbReference type="Proteomes" id="UP000183982"/>
    </source>
</evidence>
<comment type="caution">
    <text evidence="8">Lacks conserved residue(s) required for the propagation of feature annotation.</text>
</comment>
<reference evidence="11" key="1">
    <citation type="submission" date="2016-11" db="EMBL/GenBank/DDBJ databases">
        <authorList>
            <person name="Varghese N."/>
            <person name="Submissions S."/>
        </authorList>
    </citation>
    <scope>NUCLEOTIDE SEQUENCE [LARGE SCALE GENOMIC DNA]</scope>
    <source>
        <strain evidence="11">DSM 100564</strain>
    </source>
</reference>
<keyword evidence="7 8" id="KW-0924">Ammonia transport</keyword>
<feature type="transmembrane region" description="Helical" evidence="8">
    <location>
        <begin position="330"/>
        <end position="349"/>
    </location>
</feature>
<comment type="similarity">
    <text evidence="2 8">Belongs to the ammonia transporter channel (TC 1.A.11.2) family.</text>
</comment>
<dbReference type="Pfam" id="PF00909">
    <property type="entry name" value="Ammonium_transp"/>
    <property type="match status" value="1"/>
</dbReference>
<name>A0A1M6BR16_9RHOB</name>
<protein>
    <recommendedName>
        <fullName evidence="8">Ammonium transporter</fullName>
    </recommendedName>
</protein>
<dbReference type="Proteomes" id="UP000183982">
    <property type="component" value="Unassembled WGS sequence"/>
</dbReference>
<keyword evidence="6 8" id="KW-0472">Membrane</keyword>
<evidence type="ECO:0000256" key="2">
    <source>
        <dbReference type="ARBA" id="ARBA00005887"/>
    </source>
</evidence>
<dbReference type="InterPro" id="IPR029020">
    <property type="entry name" value="Ammonium/urea_transptr"/>
</dbReference>
<sequence length="445" mass="46492">MKSLLKYTLAGALIVAPVMGLASDSPVAGVNAATDTVFILNSVLFLMGGFLVFWMAAGFAMLEAGLVRSKNVTMQLMKNVALFSLAAIFYYLIGYNLMYPLGTWSVDGLLSGVWGPGVLEAVGVTADAADDYSYASTGSDFFFQLMFCATTASIVSGTLAERIKLWPFLAFVIVLTGVIYPLQASWKWGGGFLDTAGFLDFAGSTVVHSVGGWAALTGALILGPRIGKYNKAGKTVPIPGSNLTLATLGTFILWLGWFGFNGGSQLAMGTIGDVADVSRIFANTNTAAAGGATAAMIVSQLMFKKPDLTMTLNGALAGLVSITAEPLTPSLGMATLIGMVGGVIVVFAIPLMDRLKIDDVVGAIPVHLICGIWGTIAVVLTNPDASLGTQLYGILVVGVFTVVASTVVWLIIKAVVGLRVDEETEINGLDMAELGMEAYPEFTNG</sequence>
<dbReference type="NCBIfam" id="TIGR03644">
    <property type="entry name" value="marine_trans_1"/>
    <property type="match status" value="1"/>
</dbReference>
<accession>A0A1M6BR16</accession>
<evidence type="ECO:0000256" key="6">
    <source>
        <dbReference type="ARBA" id="ARBA00023136"/>
    </source>
</evidence>
<evidence type="ECO:0000259" key="9">
    <source>
        <dbReference type="Pfam" id="PF00909"/>
    </source>
</evidence>
<feature type="transmembrane region" description="Helical" evidence="8">
    <location>
        <begin position="202"/>
        <end position="222"/>
    </location>
</feature>